<gene>
    <name evidence="2" type="ORF">ACFP1Z_18995</name>
</gene>
<reference evidence="3" key="1">
    <citation type="journal article" date="2019" name="Int. J. Syst. Evol. Microbiol.">
        <title>The Global Catalogue of Microorganisms (GCM) 10K type strain sequencing project: providing services to taxonomists for standard genome sequencing and annotation.</title>
        <authorList>
            <consortium name="The Broad Institute Genomics Platform"/>
            <consortium name="The Broad Institute Genome Sequencing Center for Infectious Disease"/>
            <person name="Wu L."/>
            <person name="Ma J."/>
        </authorList>
    </citation>
    <scope>NUCLEOTIDE SEQUENCE [LARGE SCALE GENOMIC DNA]</scope>
    <source>
        <strain evidence="3">CGMCC 4.7304</strain>
    </source>
</reference>
<dbReference type="Gene3D" id="3.30.200.20">
    <property type="entry name" value="Phosphorylase Kinase, domain 1"/>
    <property type="match status" value="1"/>
</dbReference>
<evidence type="ECO:0000313" key="3">
    <source>
        <dbReference type="Proteomes" id="UP001596083"/>
    </source>
</evidence>
<dbReference type="Proteomes" id="UP001596083">
    <property type="component" value="Unassembled WGS sequence"/>
</dbReference>
<dbReference type="SUPFAM" id="SSF56112">
    <property type="entry name" value="Protein kinase-like (PK-like)"/>
    <property type="match status" value="1"/>
</dbReference>
<dbReference type="RefSeq" id="WP_390317640.1">
    <property type="nucleotide sequence ID" value="NZ_JBHSPB010000011.1"/>
</dbReference>
<accession>A0ABW0Z092</accession>
<name>A0ABW0Z092_9ACTN</name>
<feature type="domain" description="Aminoglycoside phosphotransferase" evidence="1">
    <location>
        <begin position="27"/>
        <end position="193"/>
    </location>
</feature>
<dbReference type="EMBL" id="JBHSPB010000011">
    <property type="protein sequence ID" value="MFC5722255.1"/>
    <property type="molecule type" value="Genomic_DNA"/>
</dbReference>
<dbReference type="Pfam" id="PF01636">
    <property type="entry name" value="APH"/>
    <property type="match status" value="1"/>
</dbReference>
<sequence length="209" mass="22110">MESAAEADLQLCTRVLAAFGLPTPEVVRPIPEGLMNRNWDVRTAGGARYMLKEVLDVGPDAARRQHAATKALAAAGLPVPAPLPTPRGDTLAVVDGRPYALTRWAPGEMLPARSWSLVQAASVGGLLAELHAELATAMPPAPHTVPVTVTSSDKAAARIDGYRRKAAAGSDAFDRVVERALAERERLLAAWAEQRSAAGERGPAGWCRP</sequence>
<proteinExistence type="predicted"/>
<evidence type="ECO:0000259" key="1">
    <source>
        <dbReference type="Pfam" id="PF01636"/>
    </source>
</evidence>
<dbReference type="InterPro" id="IPR002575">
    <property type="entry name" value="Aminoglycoside_PTrfase"/>
</dbReference>
<comment type="caution">
    <text evidence="2">The sequence shown here is derived from an EMBL/GenBank/DDBJ whole genome shotgun (WGS) entry which is preliminary data.</text>
</comment>
<dbReference type="InterPro" id="IPR011009">
    <property type="entry name" value="Kinase-like_dom_sf"/>
</dbReference>
<protein>
    <submittedName>
        <fullName evidence="2">Phosphotransferase</fullName>
    </submittedName>
</protein>
<keyword evidence="3" id="KW-1185">Reference proteome</keyword>
<evidence type="ECO:0000313" key="2">
    <source>
        <dbReference type="EMBL" id="MFC5722255.1"/>
    </source>
</evidence>
<organism evidence="2 3">
    <name type="scientific">Streptomyces gamaensis</name>
    <dbReference type="NCBI Taxonomy" id="1763542"/>
    <lineage>
        <taxon>Bacteria</taxon>
        <taxon>Bacillati</taxon>
        <taxon>Actinomycetota</taxon>
        <taxon>Actinomycetes</taxon>
        <taxon>Kitasatosporales</taxon>
        <taxon>Streptomycetaceae</taxon>
        <taxon>Streptomyces</taxon>
    </lineage>
</organism>